<keyword evidence="2" id="KW-1133">Transmembrane helix</keyword>
<feature type="transmembrane region" description="Helical" evidence="2">
    <location>
        <begin position="206"/>
        <end position="225"/>
    </location>
</feature>
<dbReference type="RefSeq" id="WP_148869169.1">
    <property type="nucleotide sequence ID" value="NZ_VNIA01000001.1"/>
</dbReference>
<feature type="transmembrane region" description="Helical" evidence="2">
    <location>
        <begin position="439"/>
        <end position="458"/>
    </location>
</feature>
<dbReference type="AlphaFoldDB" id="A0A5S5DYH9"/>
<organism evidence="3 4">
    <name type="scientific">Tenacibaculum adriaticum</name>
    <dbReference type="NCBI Taxonomy" id="413713"/>
    <lineage>
        <taxon>Bacteria</taxon>
        <taxon>Pseudomonadati</taxon>
        <taxon>Bacteroidota</taxon>
        <taxon>Flavobacteriia</taxon>
        <taxon>Flavobacteriales</taxon>
        <taxon>Flavobacteriaceae</taxon>
        <taxon>Tenacibaculum</taxon>
    </lineage>
</organism>
<feature type="transmembrane region" description="Helical" evidence="2">
    <location>
        <begin position="374"/>
        <end position="394"/>
    </location>
</feature>
<dbReference type="PANTHER" id="PTHR43044">
    <property type="match status" value="1"/>
</dbReference>
<dbReference type="Proteomes" id="UP000323136">
    <property type="component" value="Unassembled WGS sequence"/>
</dbReference>
<feature type="region of interest" description="Disordered" evidence="1">
    <location>
        <begin position="46"/>
        <end position="75"/>
    </location>
</feature>
<protein>
    <submittedName>
        <fullName evidence="3">Quinol:cytochrome c oxidoreductase quinone-binding subunit 2</fullName>
    </submittedName>
</protein>
<comment type="caution">
    <text evidence="3">The sequence shown here is derived from an EMBL/GenBank/DDBJ whole genome shotgun (WGS) entry which is preliminary data.</text>
</comment>
<feature type="transmembrane region" description="Helical" evidence="2">
    <location>
        <begin position="260"/>
        <end position="278"/>
    </location>
</feature>
<dbReference type="OrthoDB" id="140980at2"/>
<feature type="transmembrane region" description="Helical" evidence="2">
    <location>
        <begin position="331"/>
        <end position="354"/>
    </location>
</feature>
<feature type="transmembrane region" description="Helical" evidence="2">
    <location>
        <begin position="163"/>
        <end position="185"/>
    </location>
</feature>
<keyword evidence="2" id="KW-0472">Membrane</keyword>
<reference evidence="3 4" key="1">
    <citation type="submission" date="2019-07" db="EMBL/GenBank/DDBJ databases">
        <title>Genomic Encyclopedia of Type Strains, Phase IV (KMG-IV): sequencing the most valuable type-strain genomes for metagenomic binning, comparative biology and taxonomic classification.</title>
        <authorList>
            <person name="Goeker M."/>
        </authorList>
    </citation>
    <scope>NUCLEOTIDE SEQUENCE [LARGE SCALE GENOMIC DNA]</scope>
    <source>
        <strain evidence="3 4">DSM 18961</strain>
    </source>
</reference>
<evidence type="ECO:0000313" key="4">
    <source>
        <dbReference type="Proteomes" id="UP000323136"/>
    </source>
</evidence>
<dbReference type="EMBL" id="VNIA01000001">
    <property type="protein sequence ID" value="TYQ00309.1"/>
    <property type="molecule type" value="Genomic_DNA"/>
</dbReference>
<evidence type="ECO:0000256" key="2">
    <source>
        <dbReference type="SAM" id="Phobius"/>
    </source>
</evidence>
<evidence type="ECO:0000256" key="1">
    <source>
        <dbReference type="SAM" id="MobiDB-lite"/>
    </source>
</evidence>
<accession>A0A5S5DYH9</accession>
<gene>
    <name evidence="3" type="ORF">C7447_101920</name>
</gene>
<dbReference type="PANTHER" id="PTHR43044:SF1">
    <property type="entry name" value="QUINOL:CYTOCHROME C OXIDOREDUCTASE QUINONE-BINDING SUBUNIT 2"/>
    <property type="match status" value="1"/>
</dbReference>
<feature type="transmembrane region" description="Helical" evidence="2">
    <location>
        <begin position="414"/>
        <end position="432"/>
    </location>
</feature>
<sequence length="530" mass="60507">MYQFSGKLKMLAFALMIIGALGTAYSFLSAPKTIEDAKAILAEQAHHGGGHGEAHASDDAHAVTSHTEEVKHEEVKTIEVKHEENVDSITHSEAADHKEEVIHENVTEEHKEEAHIAEQVVEKHVAETAHAEVAQHGEAHGEDHGDHHAEHALHQMQNRPWSAFYVAMLFFLGVTLLVLAFYAAQRVAHAGWSVALFRVMEAITNNLHYVSVIMLLFLIATFMHMNHLFPWMADGVFDPQSSNYDAIIDGKKWWMNTPSWLIRGVIYLLGWNIFRFIIRKKSMEQDNGDLKLHKNIYNICVGFILFFMFTESMASWDWIMGIDPHWFSTLFGWYVLATFLVSALTIIAFITIYLRSKGALPLVNDSHIHDLAKFMFGFSIFWTYLWFAQFMLIWYADMPEETTYFALRFNEYKLPFLAMVVMNFIFPVLLLINSDFKSVPWFVTIGGLVILAGHYIDLFVMVMPGTVGAQYGFGIGELSGFLFFLGLFIYATFSAFAKANPIAKGNPFLHESETHHYYNIEHRGEENSHH</sequence>
<keyword evidence="4" id="KW-1185">Reference proteome</keyword>
<feature type="transmembrane region" description="Helical" evidence="2">
    <location>
        <begin position="478"/>
        <end position="497"/>
    </location>
</feature>
<proteinExistence type="predicted"/>
<name>A0A5S5DYH9_9FLAO</name>
<keyword evidence="2" id="KW-0812">Transmembrane</keyword>
<feature type="transmembrane region" description="Helical" evidence="2">
    <location>
        <begin position="299"/>
        <end position="319"/>
    </location>
</feature>
<evidence type="ECO:0000313" key="3">
    <source>
        <dbReference type="EMBL" id="TYQ00309.1"/>
    </source>
</evidence>